<sequence>MHYSKIKLLAVGLLFSTSIFVTSCKGKKDNHATTDVDTTATTPIQSAPAPVEISADDALTTGAKDATKDYPGVNATVNNGEITLTGEIQRSRLQNLMQSLQSLRPKKINNQLTIK</sequence>
<organism evidence="2 3">
    <name type="scientific">Segetibacter aerophilus</name>
    <dbReference type="NCBI Taxonomy" id="670293"/>
    <lineage>
        <taxon>Bacteria</taxon>
        <taxon>Pseudomonadati</taxon>
        <taxon>Bacteroidota</taxon>
        <taxon>Chitinophagia</taxon>
        <taxon>Chitinophagales</taxon>
        <taxon>Chitinophagaceae</taxon>
        <taxon>Segetibacter</taxon>
    </lineage>
</organism>
<dbReference type="EMBL" id="BJYT01000002">
    <property type="protein sequence ID" value="GEO08228.1"/>
    <property type="molecule type" value="Genomic_DNA"/>
</dbReference>
<protein>
    <recommendedName>
        <fullName evidence="4">BON domain-containing protein</fullName>
    </recommendedName>
</protein>
<proteinExistence type="predicted"/>
<reference evidence="2 3" key="1">
    <citation type="submission" date="2019-07" db="EMBL/GenBank/DDBJ databases">
        <title>Whole genome shotgun sequence of Segetibacter aerophilus NBRC 106135.</title>
        <authorList>
            <person name="Hosoyama A."/>
            <person name="Uohara A."/>
            <person name="Ohji S."/>
            <person name="Ichikawa N."/>
        </authorList>
    </citation>
    <scope>NUCLEOTIDE SEQUENCE [LARGE SCALE GENOMIC DNA]</scope>
    <source>
        <strain evidence="2 3">NBRC 106135</strain>
    </source>
</reference>
<feature type="signal peptide" evidence="1">
    <location>
        <begin position="1"/>
        <end position="23"/>
    </location>
</feature>
<keyword evidence="1" id="KW-0732">Signal</keyword>
<feature type="chain" id="PRO_5022184254" description="BON domain-containing protein" evidence="1">
    <location>
        <begin position="24"/>
        <end position="115"/>
    </location>
</feature>
<evidence type="ECO:0000256" key="1">
    <source>
        <dbReference type="SAM" id="SignalP"/>
    </source>
</evidence>
<dbReference type="OrthoDB" id="1097785at2"/>
<dbReference type="Proteomes" id="UP000321513">
    <property type="component" value="Unassembled WGS sequence"/>
</dbReference>
<dbReference type="PROSITE" id="PS51257">
    <property type="entry name" value="PROKAR_LIPOPROTEIN"/>
    <property type="match status" value="1"/>
</dbReference>
<dbReference type="RefSeq" id="WP_147202306.1">
    <property type="nucleotide sequence ID" value="NZ_BJYT01000002.1"/>
</dbReference>
<gene>
    <name evidence="2" type="ORF">SAE01_07240</name>
</gene>
<evidence type="ECO:0008006" key="4">
    <source>
        <dbReference type="Google" id="ProtNLM"/>
    </source>
</evidence>
<name>A0A512B8E5_9BACT</name>
<evidence type="ECO:0000313" key="2">
    <source>
        <dbReference type="EMBL" id="GEO08228.1"/>
    </source>
</evidence>
<accession>A0A512B8E5</accession>
<comment type="caution">
    <text evidence="2">The sequence shown here is derived from an EMBL/GenBank/DDBJ whole genome shotgun (WGS) entry which is preliminary data.</text>
</comment>
<keyword evidence="3" id="KW-1185">Reference proteome</keyword>
<evidence type="ECO:0000313" key="3">
    <source>
        <dbReference type="Proteomes" id="UP000321513"/>
    </source>
</evidence>
<dbReference type="AlphaFoldDB" id="A0A512B8E5"/>